<protein>
    <submittedName>
        <fullName evidence="2">Spore germination protein</fullName>
    </submittedName>
</protein>
<keyword evidence="3" id="KW-1185">Reference proteome</keyword>
<organism evidence="2 3">
    <name type="scientific">Bacillus taeanensis</name>
    <dbReference type="NCBI Taxonomy" id="273032"/>
    <lineage>
        <taxon>Bacteria</taxon>
        <taxon>Bacillati</taxon>
        <taxon>Bacillota</taxon>
        <taxon>Bacilli</taxon>
        <taxon>Bacillales</taxon>
        <taxon>Bacillaceae</taxon>
        <taxon>Bacillus</taxon>
    </lineage>
</organism>
<dbReference type="RefSeq" id="WP_113807076.1">
    <property type="nucleotide sequence ID" value="NZ_QOCW01000018.1"/>
</dbReference>
<dbReference type="PANTHER" id="PTHR37808">
    <property type="entry name" value="SPORE GERMINATION PROTEIN-LIKE PROTEIN YDZR-RELATED"/>
    <property type="match status" value="1"/>
</dbReference>
<dbReference type="Pfam" id="PF10676">
    <property type="entry name" value="gerPA"/>
    <property type="match status" value="1"/>
</dbReference>
<accession>A0A366XSE6</accession>
<evidence type="ECO:0000313" key="3">
    <source>
        <dbReference type="Proteomes" id="UP000253314"/>
    </source>
</evidence>
<dbReference type="AlphaFoldDB" id="A0A366XSE6"/>
<gene>
    <name evidence="2" type="ORF">DS031_15710</name>
</gene>
<comment type="similarity">
    <text evidence="1">Belongs to the GerPA/GerPF family.</text>
</comment>
<evidence type="ECO:0000313" key="2">
    <source>
        <dbReference type="EMBL" id="RBW68606.1"/>
    </source>
</evidence>
<dbReference type="OrthoDB" id="2382149at2"/>
<sequence>MPSVVVGPFQFLSNGGTVNFGNTLQISPEETSKSIAGSGSGTGNLVLNNNGISISNAVDPDVFDSNTVGNV</sequence>
<dbReference type="Proteomes" id="UP000253314">
    <property type="component" value="Unassembled WGS sequence"/>
</dbReference>
<comment type="caution">
    <text evidence="2">The sequence shown here is derived from an EMBL/GenBank/DDBJ whole genome shotgun (WGS) entry which is preliminary data.</text>
</comment>
<reference evidence="2 3" key="1">
    <citation type="submission" date="2018-07" db="EMBL/GenBank/DDBJ databases">
        <title>Lottiidibacillus patelloidae gen. nov., sp. nov., isolated from the intestinal tract of a marine limpet and the reclassification of B. taeanensis BH030017T, B. algicola KMM 3737T and B. hwajinpoensis SW-72T as genus Lottiidibacillus.</title>
        <authorList>
            <person name="Liu R."/>
            <person name="Huang Z."/>
        </authorList>
    </citation>
    <scope>NUCLEOTIDE SEQUENCE [LARGE SCALE GENOMIC DNA]</scope>
    <source>
        <strain evidence="2 3">BH030017</strain>
    </source>
</reference>
<dbReference type="InterPro" id="IPR019618">
    <property type="entry name" value="Spore_germination_GerPA"/>
</dbReference>
<dbReference type="PANTHER" id="PTHR37808:SF1">
    <property type="entry name" value="SPORE GERMINATION PROTEIN-LIKE PROTEIN YDZR"/>
    <property type="match status" value="1"/>
</dbReference>
<proteinExistence type="inferred from homology"/>
<dbReference type="EMBL" id="QOCW01000018">
    <property type="protein sequence ID" value="RBW68606.1"/>
    <property type="molecule type" value="Genomic_DNA"/>
</dbReference>
<name>A0A366XSE6_9BACI</name>
<evidence type="ECO:0000256" key="1">
    <source>
        <dbReference type="ARBA" id="ARBA00008103"/>
    </source>
</evidence>